<feature type="domain" description="O-methyltransferase C-terminal" evidence="9">
    <location>
        <begin position="140"/>
        <end position="354"/>
    </location>
</feature>
<reference evidence="11 12" key="3">
    <citation type="submission" date="2019-11" db="EMBL/GenBank/DDBJ databases">
        <title>A de novo genome assembly of a pear dwarfing rootstock.</title>
        <authorList>
            <person name="Wang F."/>
            <person name="Wang J."/>
            <person name="Li S."/>
            <person name="Zhang Y."/>
            <person name="Fang M."/>
            <person name="Ma L."/>
            <person name="Zhao Y."/>
            <person name="Jiang S."/>
        </authorList>
    </citation>
    <scope>NUCLEOTIDE SEQUENCE [LARGE SCALE GENOMIC DNA]</scope>
    <source>
        <strain evidence="11">S2</strain>
        <tissue evidence="11">Leaf</tissue>
    </source>
</reference>
<comment type="caution">
    <text evidence="11">The sequence shown here is derived from an EMBL/GenBank/DDBJ whole genome shotgun (WGS) entry which is preliminary data.</text>
</comment>
<dbReference type="InterPro" id="IPR036390">
    <property type="entry name" value="WH_DNA-bd_sf"/>
</dbReference>
<dbReference type="FunFam" id="3.40.50.150:FF:000061">
    <property type="entry name" value="Caffeic acid O-methyltransferase"/>
    <property type="match status" value="1"/>
</dbReference>
<dbReference type="PROSITE" id="PS51683">
    <property type="entry name" value="SAM_OMT_II"/>
    <property type="match status" value="1"/>
</dbReference>
<reference evidence="11 12" key="1">
    <citation type="submission" date="2019-09" db="EMBL/GenBank/DDBJ databases">
        <authorList>
            <person name="Ou C."/>
        </authorList>
    </citation>
    <scope>NUCLEOTIDE SEQUENCE [LARGE SCALE GENOMIC DNA]</scope>
    <source>
        <strain evidence="11">S2</strain>
        <tissue evidence="11">Leaf</tissue>
    </source>
</reference>
<evidence type="ECO:0000256" key="2">
    <source>
        <dbReference type="ARBA" id="ARBA00022603"/>
    </source>
</evidence>
<dbReference type="SUPFAM" id="SSF53335">
    <property type="entry name" value="S-adenosyl-L-methionine-dependent methyltransferases"/>
    <property type="match status" value="1"/>
</dbReference>
<dbReference type="OrthoDB" id="1606438at2759"/>
<dbReference type="GO" id="GO:0032259">
    <property type="term" value="P:methylation"/>
    <property type="evidence" value="ECO:0007669"/>
    <property type="project" value="UniProtKB-KW"/>
</dbReference>
<feature type="domain" description="O-methyltransferase dimerisation" evidence="10">
    <location>
        <begin position="24"/>
        <end position="117"/>
    </location>
</feature>
<evidence type="ECO:0000256" key="8">
    <source>
        <dbReference type="PIRSR" id="PIRSR005739-1"/>
    </source>
</evidence>
<evidence type="ECO:0000256" key="1">
    <source>
        <dbReference type="ARBA" id="ARBA00004928"/>
    </source>
</evidence>
<evidence type="ECO:0000259" key="9">
    <source>
        <dbReference type="Pfam" id="PF00891"/>
    </source>
</evidence>
<evidence type="ECO:0000313" key="12">
    <source>
        <dbReference type="Proteomes" id="UP000327157"/>
    </source>
</evidence>
<evidence type="ECO:0000256" key="5">
    <source>
        <dbReference type="ARBA" id="ARBA00022733"/>
    </source>
</evidence>
<dbReference type="EC" id="2.1.1.68" evidence="6"/>
<dbReference type="Gene3D" id="3.40.50.150">
    <property type="entry name" value="Vaccinia Virus protein VP39"/>
    <property type="match status" value="1"/>
</dbReference>
<keyword evidence="2 11" id="KW-0489">Methyltransferase</keyword>
<gene>
    <name evidence="11" type="ORF">D8674_001756</name>
</gene>
<dbReference type="PANTHER" id="PTHR11746">
    <property type="entry name" value="O-METHYLTRANSFERASE"/>
    <property type="match status" value="1"/>
</dbReference>
<dbReference type="CDD" id="cd02440">
    <property type="entry name" value="AdoMet_MTases"/>
    <property type="match status" value="1"/>
</dbReference>
<dbReference type="InterPro" id="IPR012967">
    <property type="entry name" value="COMT_dimerisation"/>
</dbReference>
<proteinExistence type="predicted"/>
<dbReference type="InterPro" id="IPR001077">
    <property type="entry name" value="COMT_C"/>
</dbReference>
<dbReference type="Proteomes" id="UP000327157">
    <property type="component" value="Chromosome 1"/>
</dbReference>
<evidence type="ECO:0000256" key="4">
    <source>
        <dbReference type="ARBA" id="ARBA00022691"/>
    </source>
</evidence>
<evidence type="ECO:0000313" key="11">
    <source>
        <dbReference type="EMBL" id="KAB2598836.1"/>
    </source>
</evidence>
<dbReference type="Pfam" id="PF08100">
    <property type="entry name" value="Dimerisation"/>
    <property type="match status" value="1"/>
</dbReference>
<keyword evidence="12" id="KW-1185">Reference proteome</keyword>
<sequence length="374" mass="40897">MGSIGETQMTPTQVSDEEASLFAMQLASVSVLPMVLKAAIELDLLEIMAKAGPGVFVSPADLALQLPTKNPDAPVMLDRMLRLLASYSILTYSLRTLQDGKVERLYGLGPVCKFLTTNEDGVSIASLCLMNLDKVPVESWYHLKDAVLEGGIPFNKAYGMTAFEYHGTDPRFNKVFNRAMADISTITMKKILETYKGFEGLTSVVDVGGGTGAVVNMIVSKYPSIKGINFDLPHVIKDAPQYPGRFFIYNYGCVEHVGGDMFGSVPKGDAIFMKCVCHDWSDEHCLKILKNCYAALPDNGKVILAECILQVAPTINLATKVVAHHDLIMLTNSPSGKERTEEEFEALAKGSGFQGFRVTCPAFNTYVIELLKKN</sequence>
<dbReference type="AlphaFoldDB" id="A0A5N5F727"/>
<dbReference type="EMBL" id="SMOL01000768">
    <property type="protein sequence ID" value="KAB2598836.1"/>
    <property type="molecule type" value="Genomic_DNA"/>
</dbReference>
<accession>A0A5N5F727</accession>
<dbReference type="InterPro" id="IPR016461">
    <property type="entry name" value="COMT-like"/>
</dbReference>
<keyword evidence="4" id="KW-0949">S-adenosyl-L-methionine</keyword>
<dbReference type="InterPro" id="IPR029063">
    <property type="entry name" value="SAM-dependent_MTases_sf"/>
</dbReference>
<dbReference type="FunFam" id="1.10.10.10:FF:000357">
    <property type="entry name" value="Caffeic acid 3-O-methyltransferase"/>
    <property type="match status" value="1"/>
</dbReference>
<dbReference type="SUPFAM" id="SSF46785">
    <property type="entry name" value="Winged helix' DNA-binding domain"/>
    <property type="match status" value="1"/>
</dbReference>
<comment type="pathway">
    <text evidence="1">Aromatic compound metabolism; phenylpropanoid biosynthesis.</text>
</comment>
<protein>
    <recommendedName>
        <fullName evidence="6">caffeate O-methyltransferase</fullName>
        <ecNumber evidence="6">2.1.1.68</ecNumber>
    </recommendedName>
</protein>
<evidence type="ECO:0000256" key="7">
    <source>
        <dbReference type="ARBA" id="ARBA00045231"/>
    </source>
</evidence>
<evidence type="ECO:0000256" key="3">
    <source>
        <dbReference type="ARBA" id="ARBA00022679"/>
    </source>
</evidence>
<dbReference type="PIRSF" id="PIRSF005739">
    <property type="entry name" value="O-mtase"/>
    <property type="match status" value="1"/>
</dbReference>
<dbReference type="GO" id="GO:0046983">
    <property type="term" value="F:protein dimerization activity"/>
    <property type="evidence" value="ECO:0007669"/>
    <property type="project" value="InterPro"/>
</dbReference>
<organism evidence="11 12">
    <name type="scientific">Pyrus ussuriensis x Pyrus communis</name>
    <dbReference type="NCBI Taxonomy" id="2448454"/>
    <lineage>
        <taxon>Eukaryota</taxon>
        <taxon>Viridiplantae</taxon>
        <taxon>Streptophyta</taxon>
        <taxon>Embryophyta</taxon>
        <taxon>Tracheophyta</taxon>
        <taxon>Spermatophyta</taxon>
        <taxon>Magnoliopsida</taxon>
        <taxon>eudicotyledons</taxon>
        <taxon>Gunneridae</taxon>
        <taxon>Pentapetalae</taxon>
        <taxon>rosids</taxon>
        <taxon>fabids</taxon>
        <taxon>Rosales</taxon>
        <taxon>Rosaceae</taxon>
        <taxon>Amygdaloideae</taxon>
        <taxon>Maleae</taxon>
        <taxon>Pyrus</taxon>
    </lineage>
</organism>
<dbReference type="Gene3D" id="1.10.10.10">
    <property type="entry name" value="Winged helix-like DNA-binding domain superfamily/Winged helix DNA-binding domain"/>
    <property type="match status" value="1"/>
</dbReference>
<dbReference type="InterPro" id="IPR036388">
    <property type="entry name" value="WH-like_DNA-bd_sf"/>
</dbReference>
<evidence type="ECO:0000259" key="10">
    <source>
        <dbReference type="Pfam" id="PF08100"/>
    </source>
</evidence>
<keyword evidence="5" id="KW-0438">Lignin biosynthesis</keyword>
<reference evidence="12" key="2">
    <citation type="submission" date="2019-10" db="EMBL/GenBank/DDBJ databases">
        <title>A de novo genome assembly of a pear dwarfing rootstock.</title>
        <authorList>
            <person name="Wang F."/>
            <person name="Wang J."/>
            <person name="Li S."/>
            <person name="Zhang Y."/>
            <person name="Fang M."/>
            <person name="Ma L."/>
            <person name="Zhao Y."/>
            <person name="Jiang S."/>
        </authorList>
    </citation>
    <scope>NUCLEOTIDE SEQUENCE [LARGE SCALE GENOMIC DNA]</scope>
</reference>
<comment type="function">
    <text evidence="7">Catalyzes the conversion of caffeic acid to ferulic acid and of 5-hydroxyferulic acid to sinapic acid. The resulting products may subsequently be converted to the corresponding alcohols that are incorporated into lignins.</text>
</comment>
<feature type="active site" description="Proton acceptor" evidence="8">
    <location>
        <position position="278"/>
    </location>
</feature>
<dbReference type="Pfam" id="PF00891">
    <property type="entry name" value="Methyltransf_2"/>
    <property type="match status" value="1"/>
</dbReference>
<name>A0A5N5F727_9ROSA</name>
<evidence type="ECO:0000256" key="6">
    <source>
        <dbReference type="ARBA" id="ARBA00039011"/>
    </source>
</evidence>
<keyword evidence="3 11" id="KW-0808">Transferase</keyword>
<dbReference type="GO" id="GO:0047763">
    <property type="term" value="F:caffeate O-methyltransferase activity"/>
    <property type="evidence" value="ECO:0007669"/>
    <property type="project" value="UniProtKB-EC"/>
</dbReference>
<dbReference type="GO" id="GO:0009809">
    <property type="term" value="P:lignin biosynthetic process"/>
    <property type="evidence" value="ECO:0007669"/>
    <property type="project" value="UniProtKB-KW"/>
</dbReference>